<dbReference type="AlphaFoldDB" id="A0A5E4RVH6"/>
<dbReference type="GO" id="GO:0016746">
    <property type="term" value="F:acyltransferase activity"/>
    <property type="evidence" value="ECO:0007669"/>
    <property type="project" value="UniProtKB-KW"/>
</dbReference>
<dbReference type="Gene3D" id="2.40.160.20">
    <property type="match status" value="1"/>
</dbReference>
<comment type="subcellular location">
    <subcellularLocation>
        <location evidence="1">Cell outer membrane</location>
    </subcellularLocation>
</comment>
<dbReference type="NCBIfam" id="NF008271">
    <property type="entry name" value="PRK11045.1"/>
    <property type="match status" value="1"/>
</dbReference>
<accession>A0A5E4RVH6</accession>
<dbReference type="EMBL" id="CABPRZ010000001">
    <property type="protein sequence ID" value="VVD66414.1"/>
    <property type="molecule type" value="Genomic_DNA"/>
</dbReference>
<keyword evidence="6" id="KW-0998">Cell outer membrane</keyword>
<protein>
    <submittedName>
        <fullName evidence="8">Phospholipid:lipid A palmitoyltransferase</fullName>
    </submittedName>
</protein>
<dbReference type="SUPFAM" id="SSF56925">
    <property type="entry name" value="OMPA-like"/>
    <property type="match status" value="1"/>
</dbReference>
<evidence type="ECO:0000256" key="2">
    <source>
        <dbReference type="ARBA" id="ARBA00006368"/>
    </source>
</evidence>
<evidence type="ECO:0000256" key="3">
    <source>
        <dbReference type="ARBA" id="ARBA00022679"/>
    </source>
</evidence>
<keyword evidence="7" id="KW-0012">Acyltransferase</keyword>
<dbReference type="GO" id="GO:0009279">
    <property type="term" value="C:cell outer membrane"/>
    <property type="evidence" value="ECO:0007669"/>
    <property type="project" value="UniProtKB-SubCell"/>
</dbReference>
<organism evidence="8 9">
    <name type="scientific">Pandoraea terrae</name>
    <dbReference type="NCBI Taxonomy" id="1537710"/>
    <lineage>
        <taxon>Bacteria</taxon>
        <taxon>Pseudomonadati</taxon>
        <taxon>Pseudomonadota</taxon>
        <taxon>Betaproteobacteria</taxon>
        <taxon>Burkholderiales</taxon>
        <taxon>Burkholderiaceae</taxon>
        <taxon>Pandoraea</taxon>
    </lineage>
</organism>
<keyword evidence="3 8" id="KW-0808">Transferase</keyword>
<evidence type="ECO:0000256" key="4">
    <source>
        <dbReference type="ARBA" id="ARBA00022729"/>
    </source>
</evidence>
<dbReference type="Pfam" id="PF07017">
    <property type="entry name" value="PagP"/>
    <property type="match status" value="1"/>
</dbReference>
<evidence type="ECO:0000256" key="6">
    <source>
        <dbReference type="ARBA" id="ARBA00023237"/>
    </source>
</evidence>
<evidence type="ECO:0000313" key="8">
    <source>
        <dbReference type="EMBL" id="VVD66414.1"/>
    </source>
</evidence>
<sequence>MLGTGVLLNSAAWAQAFGNDKQGRDVGTMEAVGTSITHRDAQDTRSLPGRWAEAVRHEVSDIWTHGAADLYVPLHTHHLRFAYSREKVDQYNEHPWGIGFGRALPDGNGGTRVLYAMVFRDSHSHWSPMAGYGRIWRLASVGPVDLGLGYSVFLMSRSDTMSGVPFPGALPLAAATVGRFSLTTTYVPGGKGYGNILFLFGRYTFGDVR</sequence>
<keyword evidence="9" id="KW-1185">Reference proteome</keyword>
<evidence type="ECO:0000256" key="5">
    <source>
        <dbReference type="ARBA" id="ARBA00023136"/>
    </source>
</evidence>
<reference evidence="8 9" key="1">
    <citation type="submission" date="2019-08" db="EMBL/GenBank/DDBJ databases">
        <authorList>
            <person name="Peeters C."/>
        </authorList>
    </citation>
    <scope>NUCLEOTIDE SEQUENCE [LARGE SCALE GENOMIC DNA]</scope>
    <source>
        <strain evidence="8 9">LMG 30175</strain>
    </source>
</reference>
<dbReference type="Proteomes" id="UP000414233">
    <property type="component" value="Unassembled WGS sequence"/>
</dbReference>
<evidence type="ECO:0000256" key="7">
    <source>
        <dbReference type="ARBA" id="ARBA00023315"/>
    </source>
</evidence>
<keyword evidence="4" id="KW-0732">Signal</keyword>
<dbReference type="InterPro" id="IPR011250">
    <property type="entry name" value="OMP/PagP_B-barrel"/>
</dbReference>
<proteinExistence type="inferred from homology"/>
<gene>
    <name evidence="8" type="primary">pagP</name>
    <name evidence="8" type="ORF">PTE30175_00366</name>
</gene>
<evidence type="ECO:0000313" key="9">
    <source>
        <dbReference type="Proteomes" id="UP000414233"/>
    </source>
</evidence>
<evidence type="ECO:0000256" key="1">
    <source>
        <dbReference type="ARBA" id="ARBA00004442"/>
    </source>
</evidence>
<dbReference type="InterPro" id="IPR009746">
    <property type="entry name" value="LipidA_acyl_PagP"/>
</dbReference>
<comment type="similarity">
    <text evidence="2">Belongs to the lipid A palmitoyltransferase family.</text>
</comment>
<name>A0A5E4RVH6_9BURK</name>
<keyword evidence="5" id="KW-0472">Membrane</keyword>